<accession>A0A370GHP0</accession>
<proteinExistence type="predicted"/>
<evidence type="ECO:0000313" key="2">
    <source>
        <dbReference type="EMBL" id="RDI42689.1"/>
    </source>
</evidence>
<comment type="caution">
    <text evidence="2">The sequence shown here is derived from an EMBL/GenBank/DDBJ whole genome shotgun (WGS) entry which is preliminary data.</text>
</comment>
<dbReference type="AlphaFoldDB" id="A0A370GHP0"/>
<reference evidence="2 3" key="1">
    <citation type="submission" date="2018-07" db="EMBL/GenBank/DDBJ databases">
        <title>Genomic Encyclopedia of Type Strains, Phase IV (KMG-IV): sequencing the most valuable type-strain genomes for metagenomic binning, comparative biology and taxonomic classification.</title>
        <authorList>
            <person name="Goeker M."/>
        </authorList>
    </citation>
    <scope>NUCLEOTIDE SEQUENCE [LARGE SCALE GENOMIC DNA]</scope>
    <source>
        <strain evidence="2 3">DSM 16500</strain>
    </source>
</reference>
<keyword evidence="1" id="KW-0732">Signal</keyword>
<dbReference type="Pfam" id="PF06903">
    <property type="entry name" value="VirK"/>
    <property type="match status" value="1"/>
</dbReference>
<evidence type="ECO:0000313" key="3">
    <source>
        <dbReference type="Proteomes" id="UP000254720"/>
    </source>
</evidence>
<name>A0A370GHP0_9COXI</name>
<dbReference type="InterPro" id="IPR010694">
    <property type="entry name" value="Uncharacterised_VirK"/>
</dbReference>
<dbReference type="EMBL" id="QQAX01000013">
    <property type="protein sequence ID" value="RDI42689.1"/>
    <property type="molecule type" value="Genomic_DNA"/>
</dbReference>
<feature type="signal peptide" evidence="1">
    <location>
        <begin position="1"/>
        <end position="23"/>
    </location>
</feature>
<dbReference type="Proteomes" id="UP000254720">
    <property type="component" value="Unassembled WGS sequence"/>
</dbReference>
<evidence type="ECO:0000256" key="1">
    <source>
        <dbReference type="SAM" id="SignalP"/>
    </source>
</evidence>
<protein>
    <submittedName>
        <fullName evidence="2">VirK protein</fullName>
    </submittedName>
</protein>
<feature type="chain" id="PRO_5016629488" evidence="1">
    <location>
        <begin position="24"/>
        <end position="163"/>
    </location>
</feature>
<dbReference type="RefSeq" id="WP_170131815.1">
    <property type="nucleotide sequence ID" value="NZ_LR699114.1"/>
</dbReference>
<keyword evidence="3" id="KW-1185">Reference proteome</keyword>
<organism evidence="2 3">
    <name type="scientific">Aquicella lusitana</name>
    <dbReference type="NCBI Taxonomy" id="254246"/>
    <lineage>
        <taxon>Bacteria</taxon>
        <taxon>Pseudomonadati</taxon>
        <taxon>Pseudomonadota</taxon>
        <taxon>Gammaproteobacteria</taxon>
        <taxon>Legionellales</taxon>
        <taxon>Coxiellaceae</taxon>
        <taxon>Aquicella</taxon>
    </lineage>
</organism>
<sequence>MKGFNRWLTVITSLTMAVSAAYAAPKTLTNYEQLLQALEQGDEVRAIIHMDKCTVNKADVKGAADIGGSSTRINFTLFSHYKVPVNGQEKYTVATSQTLFTEHRAFGPVYAYGRLRVFEDNSAEFHAAYYDPKTYELKGAVNYNCHLGNGADQNSIVLFDASV</sequence>
<gene>
    <name evidence="2" type="ORF">C8D86_11318</name>
</gene>